<reference evidence="1" key="2">
    <citation type="submission" date="2022-09" db="EMBL/GenBank/DDBJ databases">
        <title>Biosynthetic gene clusters of Dactylosporangioum fulvum.</title>
        <authorList>
            <person name="Caradec T."/>
        </authorList>
    </citation>
    <scope>NUCLEOTIDE SEQUENCE</scope>
    <source>
        <strain evidence="1">NRRL B-16292</strain>
    </source>
</reference>
<name>A0ABY5W293_9ACTN</name>
<evidence type="ECO:0000313" key="1">
    <source>
        <dbReference type="EMBL" id="UWP84123.1"/>
    </source>
</evidence>
<organism evidence="1 2">
    <name type="scientific">Dactylosporangium fulvum</name>
    <dbReference type="NCBI Taxonomy" id="53359"/>
    <lineage>
        <taxon>Bacteria</taxon>
        <taxon>Bacillati</taxon>
        <taxon>Actinomycetota</taxon>
        <taxon>Actinomycetes</taxon>
        <taxon>Micromonosporales</taxon>
        <taxon>Micromonosporaceae</taxon>
        <taxon>Dactylosporangium</taxon>
    </lineage>
</organism>
<proteinExistence type="predicted"/>
<reference evidence="1" key="1">
    <citation type="submission" date="2021-04" db="EMBL/GenBank/DDBJ databases">
        <authorList>
            <person name="Hartkoorn R.C."/>
            <person name="Beaudoing E."/>
            <person name="Hot D."/>
        </authorList>
    </citation>
    <scope>NUCLEOTIDE SEQUENCE</scope>
    <source>
        <strain evidence="1">NRRL B-16292</strain>
    </source>
</reference>
<gene>
    <name evidence="1" type="ORF">Dfulv_07695</name>
</gene>
<dbReference type="Proteomes" id="UP001059617">
    <property type="component" value="Chromosome"/>
</dbReference>
<evidence type="ECO:0008006" key="3">
    <source>
        <dbReference type="Google" id="ProtNLM"/>
    </source>
</evidence>
<dbReference type="InterPro" id="IPR015797">
    <property type="entry name" value="NUDIX_hydrolase-like_dom_sf"/>
</dbReference>
<keyword evidence="2" id="KW-1185">Reference proteome</keyword>
<dbReference type="RefSeq" id="WP_259861951.1">
    <property type="nucleotide sequence ID" value="NZ_BAAAST010000089.1"/>
</dbReference>
<protein>
    <recommendedName>
        <fullName evidence="3">NUDIX hydrolase</fullName>
    </recommendedName>
</protein>
<sequence length="145" mass="15534">MTDQQIAVGAVVRRGKDVLLVSAPPDWALPGGAVARGEPLLAKVAAEAGYATVLAERLLWIARYTAQGVDYEMLGFEVTGVGPRDGAAGEWVHLTEAVERLQRMWFAPIREPAVAYLTGRARVATLWTWADLEGDPVAHPAVSSA</sequence>
<evidence type="ECO:0000313" key="2">
    <source>
        <dbReference type="Proteomes" id="UP001059617"/>
    </source>
</evidence>
<dbReference type="SUPFAM" id="SSF55811">
    <property type="entry name" value="Nudix"/>
    <property type="match status" value="1"/>
</dbReference>
<dbReference type="EMBL" id="CP073720">
    <property type="protein sequence ID" value="UWP84123.1"/>
    <property type="molecule type" value="Genomic_DNA"/>
</dbReference>
<accession>A0ABY5W293</accession>
<dbReference type="Gene3D" id="3.90.79.10">
    <property type="entry name" value="Nucleoside Triphosphate Pyrophosphohydrolase"/>
    <property type="match status" value="1"/>
</dbReference>